<dbReference type="PANTHER" id="PTHR33240">
    <property type="entry name" value="OS08G0508500 PROTEIN"/>
    <property type="match status" value="1"/>
</dbReference>
<dbReference type="PROSITE" id="PS50175">
    <property type="entry name" value="ASP_PROT_RETROV"/>
    <property type="match status" value="1"/>
</dbReference>
<feature type="region of interest" description="Disordered" evidence="2">
    <location>
        <begin position="118"/>
        <end position="210"/>
    </location>
</feature>
<feature type="region of interest" description="Disordered" evidence="2">
    <location>
        <begin position="704"/>
        <end position="724"/>
    </location>
</feature>
<dbReference type="Pfam" id="PF03732">
    <property type="entry name" value="Retrotrans_gag"/>
    <property type="match status" value="1"/>
</dbReference>
<keyword evidence="1" id="KW-0378">Hydrolase</keyword>
<dbReference type="EMBL" id="OIVN01000125">
    <property type="protein sequence ID" value="SPC74766.1"/>
    <property type="molecule type" value="Genomic_DNA"/>
</dbReference>
<feature type="region of interest" description="Disordered" evidence="2">
    <location>
        <begin position="915"/>
        <end position="950"/>
    </location>
</feature>
<feature type="compositionally biased region" description="Acidic residues" evidence="2">
    <location>
        <begin position="915"/>
        <end position="928"/>
    </location>
</feature>
<dbReference type="InterPro" id="IPR001995">
    <property type="entry name" value="Peptidase_A2_cat"/>
</dbReference>
<dbReference type="GO" id="GO:0004190">
    <property type="term" value="F:aspartic-type endopeptidase activity"/>
    <property type="evidence" value="ECO:0007669"/>
    <property type="project" value="InterPro"/>
</dbReference>
<feature type="compositionally biased region" description="Basic and acidic residues" evidence="2">
    <location>
        <begin position="784"/>
        <end position="794"/>
    </location>
</feature>
<protein>
    <recommendedName>
        <fullName evidence="3">Peptidase A2 domain-containing protein</fullName>
    </recommendedName>
</protein>
<feature type="compositionally biased region" description="Polar residues" evidence="2">
    <location>
        <begin position="844"/>
        <end position="858"/>
    </location>
</feature>
<feature type="domain" description="Peptidase A2" evidence="3">
    <location>
        <begin position="1021"/>
        <end position="1102"/>
    </location>
</feature>
<proteinExistence type="predicted"/>
<sequence>MATLEQAMSQKMVTLIQGMSQRTTTRGIEIGQGFGQQPQIEVATTNVDIPIGYPVNSTAGPEERPTVTKTHRVGQPQEEQIITESPRVGPARMEPPHIEPPRVELPRIEPPRIEQPRMEPLRVDPPRHRVEPPRMEPLRFEPQRADSSRFEQPRMEPPRVELPRMEQPWMEPPRFEPRMEPPWMGPPQFGFPRVEPYQGQPEGFRGEPPQRFEPYREQVRFEQPYEFRNEPYVPPQNKRNRPRNDHNGQNFPEEDIFDRGINLEERNQDIGPEPNPRPVQGQDLRDTIFEVLDQAFPGEDEKTALEHISRFTVQCGEYSNNGNGKLRMFPNSLTGQAFTWYAALPANSIESWEEMEEKFQSHFARSNIGVSMADLARLKQKPDESAENVVQDKIDRNVLKFLEIPQENMAVDADPFPFVDVNTTSVDLSSLMPHRNLCVKNNKVKVNSLQAFGPQERQLVREMSSLKIERLAITRQGSSAKVSGRSLSIQDNNVHTDKGKNVTCPTEQPIISYMEMLRKEPQKINSESEEDNTICERCSHILAKCFSKTKKEDDHKPLEEEGPKSVPKLIENSRPDPRHEPQQEPPKMARPRHDLQNEQQKMTQSKLGPQFEQPRMAQSKHVSRYEQPRVVRSRFGSHYEQPRMARLRLGPQYEQPKVAQLRPNSHYTLDPRFESVRKPRMMRPPVSEAWRWRRRWIRQQAALHQEYGQEDHHSSKSTTDSNSMEVITGAEAPEYLRGPYAKKVDTAVTTTKNIATPVKGDIGHKVQDTRVELYPNKDSTNTQDNHKLLEKNSENVESETESEETKALPAPVGPRRGQVVQVWFGRKKKSPRGSKEAKIEAEQPQETQMENDQDSLSKNAEDINDIEDVEDIEDINDIENMEDIENIEDVGDIEDMEDIEDIDTFENFEGIDDIEIEESDDMEGEETLENGIQTEEPETESEGPKNGKTLSCNAITLPKEFMATTWVQREEDARGAIPILLAKEEECRDTSKIIFEKPTLAMCQHLKPLYIKAHMDRRPVNRVLVDNGAAVNILPTSMLKKLLKTENDLIATDVSVNGFAGGATKTKGVILIEVKVGSKVATVAFFIINTDSAYDALLGRDWIHSN</sequence>
<feature type="region of interest" description="Disordered" evidence="2">
    <location>
        <begin position="55"/>
        <end position="76"/>
    </location>
</feature>
<dbReference type="Gene3D" id="2.40.70.10">
    <property type="entry name" value="Acid Proteases"/>
    <property type="match status" value="1"/>
</dbReference>
<evidence type="ECO:0000313" key="4">
    <source>
        <dbReference type="EMBL" id="SPC74766.1"/>
    </source>
</evidence>
<feature type="region of interest" description="Disordered" evidence="2">
    <location>
        <begin position="773"/>
        <end position="863"/>
    </location>
</feature>
<dbReference type="InterPro" id="IPR005162">
    <property type="entry name" value="Retrotrans_gag_dom"/>
</dbReference>
<dbReference type="CDD" id="cd00303">
    <property type="entry name" value="retropepsin_like"/>
    <property type="match status" value="1"/>
</dbReference>
<dbReference type="InterPro" id="IPR021109">
    <property type="entry name" value="Peptidase_aspartic_dom_sf"/>
</dbReference>
<evidence type="ECO:0000256" key="1">
    <source>
        <dbReference type="ARBA" id="ARBA00022801"/>
    </source>
</evidence>
<evidence type="ECO:0000256" key="2">
    <source>
        <dbReference type="SAM" id="MobiDB-lite"/>
    </source>
</evidence>
<feature type="region of interest" description="Disordered" evidence="2">
    <location>
        <begin position="228"/>
        <end position="254"/>
    </location>
</feature>
<feature type="compositionally biased region" description="Basic and acidic residues" evidence="2">
    <location>
        <begin position="118"/>
        <end position="164"/>
    </location>
</feature>
<dbReference type="AlphaFoldDB" id="A0A2N9E719"/>
<evidence type="ECO:0000259" key="3">
    <source>
        <dbReference type="PROSITE" id="PS50175"/>
    </source>
</evidence>
<feature type="compositionally biased region" description="Polar residues" evidence="2">
    <location>
        <begin position="597"/>
        <end position="607"/>
    </location>
</feature>
<feature type="region of interest" description="Disordered" evidence="2">
    <location>
        <begin position="550"/>
        <end position="626"/>
    </location>
</feature>
<feature type="compositionally biased region" description="Basic and acidic residues" evidence="2">
    <location>
        <begin position="550"/>
        <end position="563"/>
    </location>
</feature>
<feature type="compositionally biased region" description="Basic and acidic residues" evidence="2">
    <location>
        <begin position="571"/>
        <end position="582"/>
    </location>
</feature>
<reference evidence="4" key="1">
    <citation type="submission" date="2018-02" db="EMBL/GenBank/DDBJ databases">
        <authorList>
            <person name="Cohen D.B."/>
            <person name="Kent A.D."/>
        </authorList>
    </citation>
    <scope>NUCLEOTIDE SEQUENCE</scope>
</reference>
<dbReference type="PANTHER" id="PTHR33240:SF15">
    <property type="entry name" value="GAG-PRO-LIKE PROTEIN"/>
    <property type="match status" value="1"/>
</dbReference>
<dbReference type="SUPFAM" id="SSF50630">
    <property type="entry name" value="Acid proteases"/>
    <property type="match status" value="1"/>
</dbReference>
<accession>A0A2N9E719</accession>
<organism evidence="4">
    <name type="scientific">Fagus sylvatica</name>
    <name type="common">Beechnut</name>
    <dbReference type="NCBI Taxonomy" id="28930"/>
    <lineage>
        <taxon>Eukaryota</taxon>
        <taxon>Viridiplantae</taxon>
        <taxon>Streptophyta</taxon>
        <taxon>Embryophyta</taxon>
        <taxon>Tracheophyta</taxon>
        <taxon>Spermatophyta</taxon>
        <taxon>Magnoliopsida</taxon>
        <taxon>eudicotyledons</taxon>
        <taxon>Gunneridae</taxon>
        <taxon>Pentapetalae</taxon>
        <taxon>rosids</taxon>
        <taxon>fabids</taxon>
        <taxon>Fagales</taxon>
        <taxon>Fagaceae</taxon>
        <taxon>Fagus</taxon>
    </lineage>
</organism>
<name>A0A2N9E719_FAGSY</name>
<dbReference type="GO" id="GO:0006508">
    <property type="term" value="P:proteolysis"/>
    <property type="evidence" value="ECO:0007669"/>
    <property type="project" value="InterPro"/>
</dbReference>
<gene>
    <name evidence="4" type="ORF">FSB_LOCUS2648</name>
</gene>